<evidence type="ECO:0000313" key="2">
    <source>
        <dbReference type="EMBL" id="ABS00966.1"/>
    </source>
</evidence>
<keyword evidence="1" id="KW-0732">Signal</keyword>
<accession>A6ZIK8</accession>
<feature type="signal peptide" evidence="1">
    <location>
        <begin position="1"/>
        <end position="25"/>
    </location>
</feature>
<reference evidence="2" key="1">
    <citation type="submission" date="2007-06" db="EMBL/GenBank/DDBJ databases">
        <authorList>
            <person name="Kuo H.-R."/>
            <person name="Shu H.-Y."/>
            <person name="Lin G.-H."/>
        </authorList>
    </citation>
    <scope>NUCLEOTIDE SEQUENCE</scope>
    <source>
        <strain evidence="2">NTU103</strain>
    </source>
</reference>
<protein>
    <submittedName>
        <fullName evidence="2">Bioflim formation-related protein 1</fullName>
    </submittedName>
</protein>
<sequence>MMAPMKRLLLNLGLLLGLALAQAPAYPENTAGFGYAPDKGFYLQGSLVLPFSPLGIDTGLDAQVLLSQNPEVYALLKANLFPGLVIADLYASLGLGLDLRYPFGVHLGPLASVELPGGALSLGLGLGYQGGFHLAWGAGFRLYLEPLALEVSTSDRYPFLLALLYLF</sequence>
<proteinExistence type="predicted"/>
<organism evidence="2">
    <name type="scientific">Thermus aquaticus</name>
    <dbReference type="NCBI Taxonomy" id="271"/>
    <lineage>
        <taxon>Bacteria</taxon>
        <taxon>Thermotogati</taxon>
        <taxon>Deinococcota</taxon>
        <taxon>Deinococci</taxon>
        <taxon>Thermales</taxon>
        <taxon>Thermaceae</taxon>
        <taxon>Thermus</taxon>
    </lineage>
</organism>
<gene>
    <name evidence="2" type="primary">bfr1</name>
</gene>
<name>A6ZIK8_THEAQ</name>
<evidence type="ECO:0000256" key="1">
    <source>
        <dbReference type="SAM" id="SignalP"/>
    </source>
</evidence>
<feature type="chain" id="PRO_5002703393" evidence="1">
    <location>
        <begin position="26"/>
        <end position="167"/>
    </location>
</feature>
<dbReference type="EMBL" id="EF681139">
    <property type="protein sequence ID" value="ABS00966.1"/>
    <property type="molecule type" value="Genomic_DNA"/>
</dbReference>
<dbReference type="AlphaFoldDB" id="A6ZIK8"/>